<dbReference type="EMBL" id="CAJPWZ010000664">
    <property type="protein sequence ID" value="CAG2198088.1"/>
    <property type="molecule type" value="Genomic_DNA"/>
</dbReference>
<evidence type="ECO:0000313" key="4">
    <source>
        <dbReference type="Proteomes" id="UP000683360"/>
    </source>
</evidence>
<feature type="compositionally biased region" description="Basic and acidic residues" evidence="1">
    <location>
        <begin position="555"/>
        <end position="566"/>
    </location>
</feature>
<accession>A0A8S3QMX8</accession>
<keyword evidence="4" id="KW-1185">Reference proteome</keyword>
<dbReference type="OrthoDB" id="6122456at2759"/>
<comment type="caution">
    <text evidence="3">The sequence shown here is derived from an EMBL/GenBank/DDBJ whole genome shotgun (WGS) entry which is preliminary data.</text>
</comment>
<feature type="domain" description="Mutator-like transposase" evidence="2">
    <location>
        <begin position="111"/>
        <end position="257"/>
    </location>
</feature>
<evidence type="ECO:0000313" key="3">
    <source>
        <dbReference type="EMBL" id="CAG2198088.1"/>
    </source>
</evidence>
<feature type="compositionally biased region" description="Basic and acidic residues" evidence="1">
    <location>
        <begin position="94"/>
        <end position="111"/>
    </location>
</feature>
<name>A0A8S3QMX8_MYTED</name>
<protein>
    <recommendedName>
        <fullName evidence="2">Mutator-like transposase domain-containing protein</fullName>
    </recommendedName>
</protein>
<dbReference type="Pfam" id="PF20700">
    <property type="entry name" value="Mutator"/>
    <property type="match status" value="1"/>
</dbReference>
<feature type="region of interest" description="Disordered" evidence="1">
    <location>
        <begin position="93"/>
        <end position="121"/>
    </location>
</feature>
<dbReference type="InterPro" id="IPR049012">
    <property type="entry name" value="Mutator_transp_dom"/>
</dbReference>
<gene>
    <name evidence="3" type="ORF">MEDL_12878</name>
</gene>
<organism evidence="3 4">
    <name type="scientific">Mytilus edulis</name>
    <name type="common">Blue mussel</name>
    <dbReference type="NCBI Taxonomy" id="6550"/>
    <lineage>
        <taxon>Eukaryota</taxon>
        <taxon>Metazoa</taxon>
        <taxon>Spiralia</taxon>
        <taxon>Lophotrochozoa</taxon>
        <taxon>Mollusca</taxon>
        <taxon>Bivalvia</taxon>
        <taxon>Autobranchia</taxon>
        <taxon>Pteriomorphia</taxon>
        <taxon>Mytilida</taxon>
        <taxon>Mytiloidea</taxon>
        <taxon>Mytilidae</taxon>
        <taxon>Mytilinae</taxon>
        <taxon>Mytilus</taxon>
    </lineage>
</organism>
<evidence type="ECO:0000259" key="2">
    <source>
        <dbReference type="Pfam" id="PF20700"/>
    </source>
</evidence>
<feature type="region of interest" description="Disordered" evidence="1">
    <location>
        <begin position="551"/>
        <end position="576"/>
    </location>
</feature>
<sequence length="576" mass="65264">MPVTKFKKGNKYSFNIGHNPYNKDQKSSEETLTGKVLRNGTNTHYKNANSKKSRVGRLKTVGKDDRSSTDYSLRKREPKYIRKNLSRLLLKQQRTQEKKEQVPPGKEKADQTEIATNKPGRRRAKVNVGLAVGLSKTPMAAAGYIRLCLSTNLPPSARGIQDACNKILPEIEEINKNDMKMRRERIKDMQQQNGKSNPNVINAQSDGMYNNNLYSGVGKTPFQPATQVIYSLAENVTQQHDSIGLGVHNKHCSKVNISNHQMSTNVWPDSGAYQAATDLHDEGVTKTKPTHQLDTRHISKNHRLFIKKNSRLCEILKGNTVKLRTQIQNKLAIDLSERCHGEICKAFDKYGNDIDLIRNKLTFAADAIVDCYQDWHLKCAKHSLLCKGLRNNNWLGKRALLGKKFGIKHTKKSSEILRECVNYRMCPAMMEKTKLNSNTQKVEAFNRALRTSIPKNVTFSRNTSGRAHSAAHSVNVGTANSIFTLCDKLGCSITANSKVHQAVKQVQKTTNMLKNYKKTIDACVSRSERRAILFDLYERHQEEIAYQKNMLLPPPKEKAKYEDHPYSKSAKKKKSK</sequence>
<dbReference type="Proteomes" id="UP000683360">
    <property type="component" value="Unassembled WGS sequence"/>
</dbReference>
<dbReference type="AlphaFoldDB" id="A0A8S3QMX8"/>
<proteinExistence type="predicted"/>
<evidence type="ECO:0000256" key="1">
    <source>
        <dbReference type="SAM" id="MobiDB-lite"/>
    </source>
</evidence>
<reference evidence="3" key="1">
    <citation type="submission" date="2021-03" db="EMBL/GenBank/DDBJ databases">
        <authorList>
            <person name="Bekaert M."/>
        </authorList>
    </citation>
    <scope>NUCLEOTIDE SEQUENCE</scope>
</reference>